<dbReference type="Proteomes" id="UP000267096">
    <property type="component" value="Unassembled WGS sequence"/>
</dbReference>
<sequence length="52" mass="5831">MRAVLIYLVLLHSMFFTDDSSAQLDADGNVVLSGQNPNYARTAYGPYNPYYP</sequence>
<evidence type="ECO:0000313" key="4">
    <source>
        <dbReference type="WBParaSite" id="ASIM_0000732201-mRNA-1"/>
    </source>
</evidence>
<organism evidence="4">
    <name type="scientific">Anisakis simplex</name>
    <name type="common">Herring worm</name>
    <dbReference type="NCBI Taxonomy" id="6269"/>
    <lineage>
        <taxon>Eukaryota</taxon>
        <taxon>Metazoa</taxon>
        <taxon>Ecdysozoa</taxon>
        <taxon>Nematoda</taxon>
        <taxon>Chromadorea</taxon>
        <taxon>Rhabditida</taxon>
        <taxon>Spirurina</taxon>
        <taxon>Ascaridomorpha</taxon>
        <taxon>Ascaridoidea</taxon>
        <taxon>Anisakidae</taxon>
        <taxon>Anisakis</taxon>
        <taxon>Anisakis simplex complex</taxon>
    </lineage>
</organism>
<dbReference type="AlphaFoldDB" id="A0A0M3JI57"/>
<evidence type="ECO:0000313" key="2">
    <source>
        <dbReference type="EMBL" id="VDK28502.1"/>
    </source>
</evidence>
<dbReference type="EMBL" id="UYRR01016540">
    <property type="protein sequence ID" value="VDK28502.1"/>
    <property type="molecule type" value="Genomic_DNA"/>
</dbReference>
<evidence type="ECO:0000256" key="1">
    <source>
        <dbReference type="SAM" id="SignalP"/>
    </source>
</evidence>
<name>A0A0M3JI57_ANISI</name>
<evidence type="ECO:0000313" key="3">
    <source>
        <dbReference type="Proteomes" id="UP000267096"/>
    </source>
</evidence>
<proteinExistence type="predicted"/>
<reference evidence="4" key="1">
    <citation type="submission" date="2017-02" db="UniProtKB">
        <authorList>
            <consortium name="WormBaseParasite"/>
        </authorList>
    </citation>
    <scope>IDENTIFICATION</scope>
</reference>
<dbReference type="WBParaSite" id="ASIM_0000732201-mRNA-1">
    <property type="protein sequence ID" value="ASIM_0000732201-mRNA-1"/>
    <property type="gene ID" value="ASIM_0000732201"/>
</dbReference>
<feature type="signal peptide" evidence="1">
    <location>
        <begin position="1"/>
        <end position="22"/>
    </location>
</feature>
<gene>
    <name evidence="2" type="ORF">ASIM_LOCUS7092</name>
</gene>
<accession>A0A0M3JI57</accession>
<protein>
    <submittedName>
        <fullName evidence="2 4">Uncharacterized protein</fullName>
    </submittedName>
</protein>
<keyword evidence="1" id="KW-0732">Signal</keyword>
<feature type="chain" id="PRO_5043120882" evidence="1">
    <location>
        <begin position="23"/>
        <end position="52"/>
    </location>
</feature>
<keyword evidence="3" id="KW-1185">Reference proteome</keyword>
<reference evidence="2 3" key="2">
    <citation type="submission" date="2018-11" db="EMBL/GenBank/DDBJ databases">
        <authorList>
            <consortium name="Pathogen Informatics"/>
        </authorList>
    </citation>
    <scope>NUCLEOTIDE SEQUENCE [LARGE SCALE GENOMIC DNA]</scope>
</reference>